<evidence type="ECO:0000259" key="1">
    <source>
        <dbReference type="PROSITE" id="PS50800"/>
    </source>
</evidence>
<accession>A0A292PXG9</accession>
<dbReference type="AlphaFoldDB" id="A0A292PXG9"/>
<dbReference type="SUPFAM" id="SSF68906">
    <property type="entry name" value="SAP domain"/>
    <property type="match status" value="1"/>
</dbReference>
<protein>
    <recommendedName>
        <fullName evidence="1">SAP domain-containing protein</fullName>
    </recommendedName>
</protein>
<evidence type="ECO:0000313" key="2">
    <source>
        <dbReference type="EMBL" id="CUS12302.1"/>
    </source>
</evidence>
<dbReference type="PROSITE" id="PS50800">
    <property type="entry name" value="SAP"/>
    <property type="match status" value="1"/>
</dbReference>
<feature type="domain" description="SAP" evidence="1">
    <location>
        <begin position="5"/>
        <end position="39"/>
    </location>
</feature>
<keyword evidence="3" id="KW-1185">Reference proteome</keyword>
<gene>
    <name evidence="2" type="ORF">GSTUAT00003628001</name>
</gene>
<dbReference type="Gene3D" id="1.10.720.30">
    <property type="entry name" value="SAP domain"/>
    <property type="match status" value="1"/>
</dbReference>
<evidence type="ECO:0000313" key="3">
    <source>
        <dbReference type="Proteomes" id="UP001412239"/>
    </source>
</evidence>
<dbReference type="Proteomes" id="UP001412239">
    <property type="component" value="Unassembled WGS sequence"/>
</dbReference>
<dbReference type="Pfam" id="PF02037">
    <property type="entry name" value="SAP"/>
    <property type="match status" value="1"/>
</dbReference>
<dbReference type="InterPro" id="IPR003034">
    <property type="entry name" value="SAP_dom"/>
</dbReference>
<dbReference type="SMART" id="SM00513">
    <property type="entry name" value="SAP"/>
    <property type="match status" value="1"/>
</dbReference>
<sequence length="125" mass="14289">MPENWARKTVKELKSQCEARGIPNHGNKGELVNRLEKHEKDEEWAKMGMPSTPSSMIEEQCDAVLVTRADIGDDNEMIESAKRAFQDGLENNQLEIDYDMLLLGTRLDSALQVCPGEWVFWNPRL</sequence>
<dbReference type="InterPro" id="IPR036361">
    <property type="entry name" value="SAP_dom_sf"/>
</dbReference>
<name>A0A292PXG9_9PEZI</name>
<proteinExistence type="predicted"/>
<organism evidence="2 3">
    <name type="scientific">Tuber aestivum</name>
    <name type="common">summer truffle</name>
    <dbReference type="NCBI Taxonomy" id="59557"/>
    <lineage>
        <taxon>Eukaryota</taxon>
        <taxon>Fungi</taxon>
        <taxon>Dikarya</taxon>
        <taxon>Ascomycota</taxon>
        <taxon>Pezizomycotina</taxon>
        <taxon>Pezizomycetes</taxon>
        <taxon>Pezizales</taxon>
        <taxon>Tuberaceae</taxon>
        <taxon>Tuber</taxon>
    </lineage>
</organism>
<dbReference type="EMBL" id="LN890996">
    <property type="protein sequence ID" value="CUS12302.1"/>
    <property type="molecule type" value="Genomic_DNA"/>
</dbReference>
<reference evidence="2" key="1">
    <citation type="submission" date="2015-10" db="EMBL/GenBank/DDBJ databases">
        <authorList>
            <person name="Regsiter A."/>
            <person name="william w."/>
        </authorList>
    </citation>
    <scope>NUCLEOTIDE SEQUENCE</scope>
    <source>
        <strain evidence="2">Montdore</strain>
    </source>
</reference>